<dbReference type="AlphaFoldDB" id="A0A382W6G7"/>
<evidence type="ECO:0000256" key="2">
    <source>
        <dbReference type="ARBA" id="ARBA00006337"/>
    </source>
</evidence>
<evidence type="ECO:0000256" key="5">
    <source>
        <dbReference type="ARBA" id="ARBA00023122"/>
    </source>
</evidence>
<dbReference type="InterPro" id="IPR000644">
    <property type="entry name" value="CBS_dom"/>
</dbReference>
<dbReference type="Pfam" id="PF00571">
    <property type="entry name" value="CBS"/>
    <property type="match status" value="2"/>
</dbReference>
<evidence type="ECO:0000313" key="7">
    <source>
        <dbReference type="EMBL" id="SVD54436.1"/>
    </source>
</evidence>
<name>A0A382W6G7_9ZZZZ</name>
<dbReference type="Gene3D" id="3.30.465.10">
    <property type="match status" value="1"/>
</dbReference>
<keyword evidence="3" id="KW-0472">Membrane</keyword>
<reference evidence="7" key="1">
    <citation type="submission" date="2018-05" db="EMBL/GenBank/DDBJ databases">
        <authorList>
            <person name="Lanie J.A."/>
            <person name="Ng W.-L."/>
            <person name="Kazmierczak K.M."/>
            <person name="Andrzejewski T.M."/>
            <person name="Davidsen T.M."/>
            <person name="Wayne K.J."/>
            <person name="Tettelin H."/>
            <person name="Glass J.I."/>
            <person name="Rusch D."/>
            <person name="Podicherti R."/>
            <person name="Tsui H.-C.T."/>
            <person name="Winkler M.E."/>
        </authorList>
    </citation>
    <scope>NUCLEOTIDE SEQUENCE</scope>
</reference>
<proteinExistence type="inferred from homology"/>
<comment type="similarity">
    <text evidence="2">Belongs to the UPF0053 family.</text>
</comment>
<dbReference type="InterPro" id="IPR046342">
    <property type="entry name" value="CBS_dom_sf"/>
</dbReference>
<keyword evidence="5" id="KW-0129">CBS domain</keyword>
<feature type="non-terminal residue" evidence="7">
    <location>
        <position position="1"/>
    </location>
</feature>
<dbReference type="Pfam" id="PF03471">
    <property type="entry name" value="CorC_HlyC"/>
    <property type="match status" value="1"/>
</dbReference>
<dbReference type="CDD" id="cd04590">
    <property type="entry name" value="CBS_pair_CorC_HlyC_assoc"/>
    <property type="match status" value="1"/>
</dbReference>
<keyword evidence="4" id="KW-0677">Repeat</keyword>
<dbReference type="GO" id="GO:0005886">
    <property type="term" value="C:plasma membrane"/>
    <property type="evidence" value="ECO:0007669"/>
    <property type="project" value="UniProtKB-SubCell"/>
</dbReference>
<protein>
    <recommendedName>
        <fullName evidence="6">CBS domain-containing protein</fullName>
    </recommendedName>
</protein>
<dbReference type="PANTHER" id="PTHR22777">
    <property type="entry name" value="HEMOLYSIN-RELATED"/>
    <property type="match status" value="1"/>
</dbReference>
<dbReference type="InterPro" id="IPR036318">
    <property type="entry name" value="FAD-bd_PCMH-like_sf"/>
</dbReference>
<comment type="subcellular location">
    <subcellularLocation>
        <location evidence="1">Cell membrane</location>
        <topology evidence="1">Multi-pass membrane protein</topology>
    </subcellularLocation>
</comment>
<accession>A0A382W6G7</accession>
<evidence type="ECO:0000259" key="6">
    <source>
        <dbReference type="PROSITE" id="PS51371"/>
    </source>
</evidence>
<gene>
    <name evidence="7" type="ORF">METZ01_LOCUS407290</name>
</gene>
<evidence type="ECO:0000256" key="1">
    <source>
        <dbReference type="ARBA" id="ARBA00004651"/>
    </source>
</evidence>
<evidence type="ECO:0000256" key="3">
    <source>
        <dbReference type="ARBA" id="ARBA00022475"/>
    </source>
</evidence>
<sequence length="258" mass="29319">ERFNTTEEEIEEKRDDLQYAYEQVNDPEAIEKDQQVMISNVFDFRESTVAHSMTPRTDISAISKIDSLEKALHTFIDSGHSKLPVYEKDLDNIIGVVYLYDLFHAPKNLQEVIKPVLFVPYSKPVMDLLSEFQTARHAMAVVLDEHGGAAGLITAEDVFEELFGDFEDEFDDGIEKSKIQEDGSIIVNARVNWEDFNAEYGNIIPNGEYETVAGYIISQLGRIPNQGEHLFLPIGQVLIKKSSSRQIHQIQLFPSNNH</sequence>
<dbReference type="GO" id="GO:0050660">
    <property type="term" value="F:flavin adenine dinucleotide binding"/>
    <property type="evidence" value="ECO:0007669"/>
    <property type="project" value="InterPro"/>
</dbReference>
<dbReference type="SUPFAM" id="SSF54631">
    <property type="entry name" value="CBS-domain pair"/>
    <property type="match status" value="1"/>
</dbReference>
<dbReference type="FunFam" id="3.10.580.10:FF:000002">
    <property type="entry name" value="Magnesium/cobalt efflux protein CorC"/>
    <property type="match status" value="1"/>
</dbReference>
<dbReference type="EMBL" id="UINC01157447">
    <property type="protein sequence ID" value="SVD54436.1"/>
    <property type="molecule type" value="Genomic_DNA"/>
</dbReference>
<dbReference type="InterPro" id="IPR005170">
    <property type="entry name" value="Transptr-assoc_dom"/>
</dbReference>
<dbReference type="SMART" id="SM01091">
    <property type="entry name" value="CorC_HlyC"/>
    <property type="match status" value="1"/>
</dbReference>
<dbReference type="Gene3D" id="3.10.580.10">
    <property type="entry name" value="CBS-domain"/>
    <property type="match status" value="1"/>
</dbReference>
<dbReference type="InterPro" id="IPR016169">
    <property type="entry name" value="FAD-bd_PCMH_sub2"/>
</dbReference>
<feature type="domain" description="CBS" evidence="6">
    <location>
        <begin position="53"/>
        <end position="112"/>
    </location>
</feature>
<dbReference type="InterPro" id="IPR044751">
    <property type="entry name" value="Ion_transp-like_CBS"/>
</dbReference>
<organism evidence="7">
    <name type="scientific">marine metagenome</name>
    <dbReference type="NCBI Taxonomy" id="408172"/>
    <lineage>
        <taxon>unclassified sequences</taxon>
        <taxon>metagenomes</taxon>
        <taxon>ecological metagenomes</taxon>
    </lineage>
</organism>
<dbReference type="SUPFAM" id="SSF56176">
    <property type="entry name" value="FAD-binding/transporter-associated domain-like"/>
    <property type="match status" value="1"/>
</dbReference>
<evidence type="ECO:0000256" key="4">
    <source>
        <dbReference type="ARBA" id="ARBA00022737"/>
    </source>
</evidence>
<keyword evidence="3" id="KW-1003">Cell membrane</keyword>
<dbReference type="PROSITE" id="PS51371">
    <property type="entry name" value="CBS"/>
    <property type="match status" value="1"/>
</dbReference>
<dbReference type="PANTHER" id="PTHR22777:SF32">
    <property type="entry name" value="UPF0053 INNER MEMBRANE PROTEIN YFJD"/>
    <property type="match status" value="1"/>
</dbReference>